<keyword evidence="1" id="KW-0808">Transferase</keyword>
<organism evidence="1 2">
    <name type="scientific">Ichthyophthirius multifiliis</name>
    <name type="common">White spot disease agent</name>
    <name type="synonym">Ich</name>
    <dbReference type="NCBI Taxonomy" id="5932"/>
    <lineage>
        <taxon>Eukaryota</taxon>
        <taxon>Sar</taxon>
        <taxon>Alveolata</taxon>
        <taxon>Ciliophora</taxon>
        <taxon>Intramacronucleata</taxon>
        <taxon>Oligohymenophorea</taxon>
        <taxon>Hymenostomatida</taxon>
        <taxon>Ophryoglenina</taxon>
        <taxon>Ichthyophthirius</taxon>
    </lineage>
</organism>
<dbReference type="GO" id="GO:0003887">
    <property type="term" value="F:DNA-directed DNA polymerase activity"/>
    <property type="evidence" value="ECO:0007669"/>
    <property type="project" value="UniProtKB-EC"/>
</dbReference>
<accession>G0QKF0</accession>
<evidence type="ECO:0000313" key="1">
    <source>
        <dbReference type="EMBL" id="EGR34303.1"/>
    </source>
</evidence>
<name>G0QKF0_ICHMU</name>
<dbReference type="GeneID" id="14910494"/>
<gene>
    <name evidence="1" type="ORF">IMG5_017100</name>
</gene>
<dbReference type="InParanoid" id="G0QKF0"/>
<proteinExistence type="predicted"/>
<reference evidence="1 2" key="1">
    <citation type="submission" date="2011-07" db="EMBL/GenBank/DDBJ databases">
        <authorList>
            <person name="Coyne R."/>
            <person name="Brami D."/>
            <person name="Johnson J."/>
            <person name="Hostetler J."/>
            <person name="Hannick L."/>
            <person name="Clark T."/>
            <person name="Cassidy-Hanley D."/>
            <person name="Inman J."/>
        </authorList>
    </citation>
    <scope>NUCLEOTIDE SEQUENCE [LARGE SCALE GENOMIC DNA]</scope>
    <source>
        <strain evidence="1 2">G5</strain>
    </source>
</reference>
<dbReference type="AlphaFoldDB" id="G0QKF0"/>
<keyword evidence="1" id="KW-0548">Nucleotidyltransferase</keyword>
<keyword evidence="2" id="KW-1185">Reference proteome</keyword>
<sequence length="181" mass="21793">MRQITTQYSNKIDKQIKFKIKLQMKSLYFKYNQKIIKQYQFLQKKIIYGFVQVQIKKRVQISQKQVKYLKSVEKSLKLSNFKPIINKNNVVKSSIITFRISLVPQIVIKTNKWLPQYKKIYNNVVYVQVHLVISTILQQRLAYVKELLNGFISIVLNNGLKVEFRLKKRKLLYIQQKKYQM</sequence>
<dbReference type="Proteomes" id="UP000008983">
    <property type="component" value="Unassembled WGS sequence"/>
</dbReference>
<dbReference type="EMBL" id="GL983158">
    <property type="protein sequence ID" value="EGR34303.1"/>
    <property type="molecule type" value="Genomic_DNA"/>
</dbReference>
<protein>
    <submittedName>
        <fullName evidence="1">Zinc finger protein, putative</fullName>
        <ecNumber evidence="1">2.7.7.7</ecNumber>
    </submittedName>
</protein>
<evidence type="ECO:0000313" key="2">
    <source>
        <dbReference type="Proteomes" id="UP000008983"/>
    </source>
</evidence>
<dbReference type="EC" id="2.7.7.7" evidence="1"/>
<dbReference type="RefSeq" id="XP_004039607.1">
    <property type="nucleotide sequence ID" value="XM_004039559.1"/>
</dbReference>